<comment type="caution">
    <text evidence="3">The sequence shown here is derived from an EMBL/GenBank/DDBJ whole genome shotgun (WGS) entry which is preliminary data.</text>
</comment>
<sequence>MAWLAVAVWCGLLTSTSARFLFWGQCLEITGSCENATTDFVIGLEYNWDDPTDLITVVDLNASTMTQCLAGHLSSVGGSFCPDDRPSPFGQLLLFGIPIFFLACMVVFFCSRRYPTLQFWVMLITFWTADLGAGLATGMYAQMFYPTGATKDRIFLRDSLASSPFVEQLGVAFIFELLTWDWPMQLLKLLLSLSCWPCRIKRIVQGGVFLVAACCLGCGCAYMAVDAAYRPASIVVVGHHPLILGLVNFALDLPWKILERRVKAVVEARIWPDAGTYEFLDYQSHWLVEELADPLPEQFVAECRYASSLVSV</sequence>
<dbReference type="OrthoDB" id="410938at2759"/>
<evidence type="ECO:0000313" key="4">
    <source>
        <dbReference type="Proteomes" id="UP000601435"/>
    </source>
</evidence>
<feature type="signal peptide" evidence="2">
    <location>
        <begin position="1"/>
        <end position="18"/>
    </location>
</feature>
<feature type="transmembrane region" description="Helical" evidence="1">
    <location>
        <begin position="165"/>
        <end position="182"/>
    </location>
</feature>
<reference evidence="3" key="1">
    <citation type="submission" date="2021-02" db="EMBL/GenBank/DDBJ databases">
        <authorList>
            <person name="Dougan E. K."/>
            <person name="Rhodes N."/>
            <person name="Thang M."/>
            <person name="Chan C."/>
        </authorList>
    </citation>
    <scope>NUCLEOTIDE SEQUENCE</scope>
</reference>
<feature type="transmembrane region" description="Helical" evidence="1">
    <location>
        <begin position="203"/>
        <end position="225"/>
    </location>
</feature>
<keyword evidence="2" id="KW-0732">Signal</keyword>
<feature type="transmembrane region" description="Helical" evidence="1">
    <location>
        <begin position="92"/>
        <end position="110"/>
    </location>
</feature>
<gene>
    <name evidence="3" type="ORF">SNEC2469_LOCUS33906</name>
</gene>
<proteinExistence type="predicted"/>
<keyword evidence="1" id="KW-0812">Transmembrane</keyword>
<feature type="transmembrane region" description="Helical" evidence="1">
    <location>
        <begin position="231"/>
        <end position="251"/>
    </location>
</feature>
<keyword evidence="1" id="KW-1133">Transmembrane helix</keyword>
<dbReference type="Proteomes" id="UP000601435">
    <property type="component" value="Unassembled WGS sequence"/>
</dbReference>
<keyword evidence="1" id="KW-0472">Membrane</keyword>
<protein>
    <submittedName>
        <fullName evidence="3">Uncharacterized protein</fullName>
    </submittedName>
</protein>
<evidence type="ECO:0000256" key="1">
    <source>
        <dbReference type="SAM" id="Phobius"/>
    </source>
</evidence>
<keyword evidence="4" id="KW-1185">Reference proteome</keyword>
<evidence type="ECO:0000313" key="3">
    <source>
        <dbReference type="EMBL" id="CAE7940490.1"/>
    </source>
</evidence>
<feature type="chain" id="PRO_5032643712" evidence="2">
    <location>
        <begin position="19"/>
        <end position="312"/>
    </location>
</feature>
<feature type="transmembrane region" description="Helical" evidence="1">
    <location>
        <begin position="117"/>
        <end position="145"/>
    </location>
</feature>
<evidence type="ECO:0000256" key="2">
    <source>
        <dbReference type="SAM" id="SignalP"/>
    </source>
</evidence>
<dbReference type="AlphaFoldDB" id="A0A813CDT3"/>
<accession>A0A813CDT3</accession>
<dbReference type="EMBL" id="CAJNJA010091463">
    <property type="protein sequence ID" value="CAE7940490.1"/>
    <property type="molecule type" value="Genomic_DNA"/>
</dbReference>
<name>A0A813CDT3_9DINO</name>
<organism evidence="3 4">
    <name type="scientific">Symbiodinium necroappetens</name>
    <dbReference type="NCBI Taxonomy" id="1628268"/>
    <lineage>
        <taxon>Eukaryota</taxon>
        <taxon>Sar</taxon>
        <taxon>Alveolata</taxon>
        <taxon>Dinophyceae</taxon>
        <taxon>Suessiales</taxon>
        <taxon>Symbiodiniaceae</taxon>
        <taxon>Symbiodinium</taxon>
    </lineage>
</organism>